<keyword evidence="2" id="KW-1185">Reference proteome</keyword>
<comment type="caution">
    <text evidence="1">The sequence shown here is derived from an EMBL/GenBank/DDBJ whole genome shotgun (WGS) entry which is preliminary data.</text>
</comment>
<protein>
    <submittedName>
        <fullName evidence="1">DUF481 domain-containing protein</fullName>
    </submittedName>
</protein>
<reference evidence="1 2" key="1">
    <citation type="submission" date="2018-09" db="EMBL/GenBank/DDBJ databases">
        <authorList>
            <person name="Wang F."/>
        </authorList>
    </citation>
    <scope>NUCLEOTIDE SEQUENCE [LARGE SCALE GENOMIC DNA]</scope>
    <source>
        <strain evidence="1 2">PLHSC7-2</strain>
    </source>
</reference>
<name>A0A418YIM2_9GAMM</name>
<reference evidence="1 2" key="2">
    <citation type="submission" date="2019-01" db="EMBL/GenBank/DDBJ databases">
        <title>Motilimonas pumilus sp. nov., isolated from the gut of sea cucumber (Apostichopus japonicus).</title>
        <authorList>
            <person name="Wang F.-Q."/>
            <person name="Ren L.-H."/>
            <person name="Lin Y.-W."/>
            <person name="Sun G.-H."/>
            <person name="Du Z.-J."/>
            <person name="Zhao J.-X."/>
            <person name="Liu X.-J."/>
            <person name="Liu L.-J."/>
        </authorList>
    </citation>
    <scope>NUCLEOTIDE SEQUENCE [LARGE SCALE GENOMIC DNA]</scope>
    <source>
        <strain evidence="1 2">PLHSC7-2</strain>
    </source>
</reference>
<proteinExistence type="predicted"/>
<organism evidence="1 2">
    <name type="scientific">Motilimonas pumila</name>
    <dbReference type="NCBI Taxonomy" id="2303987"/>
    <lineage>
        <taxon>Bacteria</taxon>
        <taxon>Pseudomonadati</taxon>
        <taxon>Pseudomonadota</taxon>
        <taxon>Gammaproteobacteria</taxon>
        <taxon>Alteromonadales</taxon>
        <taxon>Alteromonadales genera incertae sedis</taxon>
        <taxon>Motilimonas</taxon>
    </lineage>
</organism>
<evidence type="ECO:0000313" key="2">
    <source>
        <dbReference type="Proteomes" id="UP000283255"/>
    </source>
</evidence>
<evidence type="ECO:0000313" key="1">
    <source>
        <dbReference type="EMBL" id="RJG50496.1"/>
    </source>
</evidence>
<sequence length="309" mass="33549">MVSGLTFSLFKSNLALSFPIQVATLSDSDEASQCDKGQTMHKRYLSLAIAILVSGHIQAGDFAVTVGALHNTADTNISMGVPALGAQLKLDGESDLDLAKKRYSPYVKLEYQIDNKHSVFLDWHALHRRTQAQFSSAPVNVLDRQVEVGVNVDLALDIDIARVGYAYTFLTTDKLRLDAMAGLHVMTIKSQGGIDARVAVDGQESVSVAGKAKKNNTMPLPNVGVRASYQLTPKLAVKSHLQAFMVSTRLYDGHLLDFNLGAQYQVTDALSVNAAYNHYGISVDYGDSLLDANIKMSFSGPMLSLQYGF</sequence>
<dbReference type="Pfam" id="PF04338">
    <property type="entry name" value="DUF481"/>
    <property type="match status" value="1"/>
</dbReference>
<dbReference type="EMBL" id="QZCH01000002">
    <property type="protein sequence ID" value="RJG50496.1"/>
    <property type="molecule type" value="Genomic_DNA"/>
</dbReference>
<dbReference type="Proteomes" id="UP000283255">
    <property type="component" value="Unassembled WGS sequence"/>
</dbReference>
<dbReference type="AlphaFoldDB" id="A0A418YIM2"/>
<accession>A0A418YIM2</accession>
<gene>
    <name evidence="1" type="ORF">D1Z90_03175</name>
</gene>
<dbReference type="InterPro" id="IPR007433">
    <property type="entry name" value="DUF481"/>
</dbReference>
<dbReference type="SUPFAM" id="SSF56935">
    <property type="entry name" value="Porins"/>
    <property type="match status" value="1"/>
</dbReference>